<evidence type="ECO:0000256" key="4">
    <source>
        <dbReference type="ARBA" id="ARBA00022692"/>
    </source>
</evidence>
<sequence length="320" mass="34859">MAFSPNPLSLSVPDPAFESWLRDSGYLDLLDHRTSAAAAAAAVPASSSSSSAAAAPSSASDDVVSSITGGFFASLLSRLLTLSSLLTINPFSKLSADDFSGDTPPWTTGFFGACDSYSFPASSQQARMRVHENIKRFARNYATLFIVFFACALYQMPLALVGLLASLALWELFKYCSDRWEFDRHPSARKLVIGIGQCGEFLRNGLCPAFVALQLESQNAENVLICVHRETFYRTKLISFLCFLPLAATAVLLTFLNVQMALFSALALCYYTPGSGSSLPPRNLLEEDKDCIKTVILDLAMRFISSFGSSDKQQPQQQQS</sequence>
<protein>
    <recommendedName>
        <fullName evidence="10">PRA1 family protein</fullName>
    </recommendedName>
</protein>
<feature type="transmembrane region" description="Helical" evidence="7">
    <location>
        <begin position="237"/>
        <end position="258"/>
    </location>
</feature>
<evidence type="ECO:0000256" key="2">
    <source>
        <dbReference type="ARBA" id="ARBA00004127"/>
    </source>
</evidence>
<dbReference type="EMBL" id="JADBGQ010000001">
    <property type="protein sequence ID" value="KAG5414143.1"/>
    <property type="molecule type" value="Genomic_DNA"/>
</dbReference>
<feature type="transmembrane region" description="Helical" evidence="7">
    <location>
        <begin position="144"/>
        <end position="170"/>
    </location>
</feature>
<comment type="caution">
    <text evidence="8">The sequence shown here is derived from an EMBL/GenBank/DDBJ whole genome shotgun (WGS) entry which is preliminary data.</text>
</comment>
<keyword evidence="9" id="KW-1185">Reference proteome</keyword>
<evidence type="ECO:0000256" key="1">
    <source>
        <dbReference type="ARBA" id="ARBA00002501"/>
    </source>
</evidence>
<accession>A0ABQ7NTE9</accession>
<evidence type="ECO:0000313" key="9">
    <source>
        <dbReference type="Proteomes" id="UP000823674"/>
    </source>
</evidence>
<comment type="similarity">
    <text evidence="3">Belongs to the PRA1 family.</text>
</comment>
<dbReference type="Proteomes" id="UP000823674">
    <property type="component" value="Chromosome A01"/>
</dbReference>
<dbReference type="InterPro" id="IPR004895">
    <property type="entry name" value="Prenylated_rab_accept_PRA1"/>
</dbReference>
<evidence type="ECO:0008006" key="10">
    <source>
        <dbReference type="Google" id="ProtNLM"/>
    </source>
</evidence>
<dbReference type="PANTHER" id="PTHR19317">
    <property type="entry name" value="PRENYLATED RAB ACCEPTOR 1-RELATED"/>
    <property type="match status" value="1"/>
</dbReference>
<proteinExistence type="inferred from homology"/>
<evidence type="ECO:0000256" key="3">
    <source>
        <dbReference type="ARBA" id="ARBA00006483"/>
    </source>
</evidence>
<evidence type="ECO:0000256" key="5">
    <source>
        <dbReference type="ARBA" id="ARBA00022989"/>
    </source>
</evidence>
<keyword evidence="5 7" id="KW-1133">Transmembrane helix</keyword>
<organism evidence="8 9">
    <name type="scientific">Brassica rapa subsp. trilocularis</name>
    <dbReference type="NCBI Taxonomy" id="1813537"/>
    <lineage>
        <taxon>Eukaryota</taxon>
        <taxon>Viridiplantae</taxon>
        <taxon>Streptophyta</taxon>
        <taxon>Embryophyta</taxon>
        <taxon>Tracheophyta</taxon>
        <taxon>Spermatophyta</taxon>
        <taxon>Magnoliopsida</taxon>
        <taxon>eudicotyledons</taxon>
        <taxon>Gunneridae</taxon>
        <taxon>Pentapetalae</taxon>
        <taxon>rosids</taxon>
        <taxon>malvids</taxon>
        <taxon>Brassicales</taxon>
        <taxon>Brassicaceae</taxon>
        <taxon>Brassiceae</taxon>
        <taxon>Brassica</taxon>
    </lineage>
</organism>
<keyword evidence="4 7" id="KW-0812">Transmembrane</keyword>
<evidence type="ECO:0000256" key="6">
    <source>
        <dbReference type="ARBA" id="ARBA00023136"/>
    </source>
</evidence>
<dbReference type="PANTHER" id="PTHR19317:SF1">
    <property type="entry name" value="PRA1 FAMILY PROTEIN H"/>
    <property type="match status" value="1"/>
</dbReference>
<keyword evidence="6 7" id="KW-0472">Membrane</keyword>
<reference evidence="8 9" key="1">
    <citation type="submission" date="2021-03" db="EMBL/GenBank/DDBJ databases">
        <authorList>
            <person name="King G.J."/>
            <person name="Bancroft I."/>
            <person name="Baten A."/>
            <person name="Bloomfield J."/>
            <person name="Borpatragohain P."/>
            <person name="He Z."/>
            <person name="Irish N."/>
            <person name="Irwin J."/>
            <person name="Liu K."/>
            <person name="Mauleon R.P."/>
            <person name="Moore J."/>
            <person name="Morris R."/>
            <person name="Ostergaard L."/>
            <person name="Wang B."/>
            <person name="Wells R."/>
        </authorList>
    </citation>
    <scope>NUCLEOTIDE SEQUENCE [LARGE SCALE GENOMIC DNA]</scope>
    <source>
        <strain evidence="8">R-o-18</strain>
        <tissue evidence="8">Leaf</tissue>
    </source>
</reference>
<dbReference type="Pfam" id="PF03208">
    <property type="entry name" value="PRA1"/>
    <property type="match status" value="1"/>
</dbReference>
<gene>
    <name evidence="8" type="primary">A01p020360.1_BraROA</name>
    <name evidence="8" type="ORF">IGI04_001710</name>
</gene>
<evidence type="ECO:0000256" key="7">
    <source>
        <dbReference type="SAM" id="Phobius"/>
    </source>
</evidence>
<name>A0ABQ7NTE9_BRACM</name>
<evidence type="ECO:0000313" key="8">
    <source>
        <dbReference type="EMBL" id="KAG5414143.1"/>
    </source>
</evidence>
<comment type="function">
    <text evidence="1">May be involved in both secretory and endocytic intracellular trafficking in the endosomal/prevacuolar compartments.</text>
</comment>
<comment type="subcellular location">
    <subcellularLocation>
        <location evidence="2">Endomembrane system</location>
        <topology evidence="2">Multi-pass membrane protein</topology>
    </subcellularLocation>
</comment>